<accession>A0A7Y0HT77</accession>
<evidence type="ECO:0000313" key="6">
    <source>
        <dbReference type="EMBL" id="NMM94338.1"/>
    </source>
</evidence>
<feature type="signal peptide" evidence="4">
    <location>
        <begin position="1"/>
        <end position="24"/>
    </location>
</feature>
<feature type="domain" description="Solute-binding protein family 3/N-terminal" evidence="5">
    <location>
        <begin position="43"/>
        <end position="274"/>
    </location>
</feature>
<comment type="caution">
    <text evidence="6">The sequence shown here is derived from an EMBL/GenBank/DDBJ whole genome shotgun (WGS) entry which is preliminary data.</text>
</comment>
<dbReference type="GO" id="GO:0005576">
    <property type="term" value="C:extracellular region"/>
    <property type="evidence" value="ECO:0007669"/>
    <property type="project" value="TreeGrafter"/>
</dbReference>
<dbReference type="InterPro" id="IPR051455">
    <property type="entry name" value="Bact_solute-bind_prot3"/>
</dbReference>
<organism evidence="6 7">
    <name type="scientific">Bifidobacterium oedipodis</name>
    <dbReference type="NCBI Taxonomy" id="2675322"/>
    <lineage>
        <taxon>Bacteria</taxon>
        <taxon>Bacillati</taxon>
        <taxon>Actinomycetota</taxon>
        <taxon>Actinomycetes</taxon>
        <taxon>Bifidobacteriales</taxon>
        <taxon>Bifidobacteriaceae</taxon>
        <taxon>Bifidobacterium</taxon>
    </lineage>
</organism>
<dbReference type="AlphaFoldDB" id="A0A7Y0HT77"/>
<keyword evidence="2" id="KW-0813">Transport</keyword>
<dbReference type="PANTHER" id="PTHR30085:SF6">
    <property type="entry name" value="ABC TRANSPORTER GLUTAMINE-BINDING PROTEIN GLNH"/>
    <property type="match status" value="1"/>
</dbReference>
<dbReference type="RefSeq" id="WP_335341418.1">
    <property type="nucleotide sequence ID" value="NZ_JAAIII010000004.1"/>
</dbReference>
<evidence type="ECO:0000256" key="2">
    <source>
        <dbReference type="ARBA" id="ARBA00022448"/>
    </source>
</evidence>
<keyword evidence="3 4" id="KW-0732">Signal</keyword>
<evidence type="ECO:0000256" key="1">
    <source>
        <dbReference type="ARBA" id="ARBA00010333"/>
    </source>
</evidence>
<comment type="similarity">
    <text evidence="1">Belongs to the bacterial solute-binding protein 3 family.</text>
</comment>
<sequence>MRRRAMMRRGIAALAAAALMPLMAGCGQVQVTTALSGAPEGPTIAIGVAADEPWLGYWHDGDYEGLDIDIAKYVATKLGYANKQIIFKQVRPENRVSQLAEGNVDMVVASWLITDQSKQAVNFAGPYLKTGIGVLVRERDVKTLAADDNPSLIGSLAGRTACAAKGDEAAELLSREQPEVTIQERDSYAQCVTAMQVGAADVIVADEAILAGLRAADSGRYSTLLQLNDRQDYGYGIAVRRDAPQLASSVATALNDMVEDGSWTTAVHAYESATGFSVGYASEAEAIVNAE</sequence>
<evidence type="ECO:0000256" key="4">
    <source>
        <dbReference type="SAM" id="SignalP"/>
    </source>
</evidence>
<dbReference type="GO" id="GO:0006865">
    <property type="term" value="P:amino acid transport"/>
    <property type="evidence" value="ECO:0007669"/>
    <property type="project" value="TreeGrafter"/>
</dbReference>
<dbReference type="GO" id="GO:0030288">
    <property type="term" value="C:outer membrane-bounded periplasmic space"/>
    <property type="evidence" value="ECO:0007669"/>
    <property type="project" value="TreeGrafter"/>
</dbReference>
<proteinExistence type="inferred from homology"/>
<evidence type="ECO:0000313" key="7">
    <source>
        <dbReference type="Proteomes" id="UP000532194"/>
    </source>
</evidence>
<dbReference type="Gene3D" id="3.40.190.10">
    <property type="entry name" value="Periplasmic binding protein-like II"/>
    <property type="match status" value="2"/>
</dbReference>
<protein>
    <submittedName>
        <fullName evidence="6">ABC transporter substrate-binding protein</fullName>
    </submittedName>
</protein>
<dbReference type="PROSITE" id="PS51257">
    <property type="entry name" value="PROKAR_LIPOPROTEIN"/>
    <property type="match status" value="1"/>
</dbReference>
<name>A0A7Y0HT77_9BIFI</name>
<dbReference type="Pfam" id="PF00497">
    <property type="entry name" value="SBP_bac_3"/>
    <property type="match status" value="1"/>
</dbReference>
<gene>
    <name evidence="6" type="ORF">G1C95_1525</name>
</gene>
<dbReference type="Proteomes" id="UP000532194">
    <property type="component" value="Unassembled WGS sequence"/>
</dbReference>
<reference evidence="6 7" key="1">
    <citation type="submission" date="2020-02" db="EMBL/GenBank/DDBJ databases">
        <title>Characterization of phylogenetic diversity of novel bifidobacterial species isolated in Czech ZOOs.</title>
        <authorList>
            <person name="Lugli G.A."/>
            <person name="Vera N.B."/>
            <person name="Ventura M."/>
        </authorList>
    </citation>
    <scope>NUCLEOTIDE SEQUENCE [LARGE SCALE GENOMIC DNA]</scope>
    <source>
        <strain evidence="6 7">DSM 109957</strain>
    </source>
</reference>
<dbReference type="EMBL" id="JAAIII010000004">
    <property type="protein sequence ID" value="NMM94338.1"/>
    <property type="molecule type" value="Genomic_DNA"/>
</dbReference>
<dbReference type="InterPro" id="IPR001638">
    <property type="entry name" value="Solute-binding_3/MltF_N"/>
</dbReference>
<evidence type="ECO:0000256" key="3">
    <source>
        <dbReference type="ARBA" id="ARBA00022729"/>
    </source>
</evidence>
<dbReference type="SUPFAM" id="SSF53850">
    <property type="entry name" value="Periplasmic binding protein-like II"/>
    <property type="match status" value="1"/>
</dbReference>
<dbReference type="SMART" id="SM00062">
    <property type="entry name" value="PBPb"/>
    <property type="match status" value="1"/>
</dbReference>
<keyword evidence="7" id="KW-1185">Reference proteome</keyword>
<feature type="chain" id="PRO_5039136386" evidence="4">
    <location>
        <begin position="25"/>
        <end position="291"/>
    </location>
</feature>
<evidence type="ECO:0000259" key="5">
    <source>
        <dbReference type="SMART" id="SM00062"/>
    </source>
</evidence>
<dbReference type="PANTHER" id="PTHR30085">
    <property type="entry name" value="AMINO ACID ABC TRANSPORTER PERMEASE"/>
    <property type="match status" value="1"/>
</dbReference>